<dbReference type="Proteomes" id="UP000886595">
    <property type="component" value="Unassembled WGS sequence"/>
</dbReference>
<evidence type="ECO:0000256" key="1">
    <source>
        <dbReference type="SAM" id="MobiDB-lite"/>
    </source>
</evidence>
<reference evidence="2 3" key="1">
    <citation type="submission" date="2020-02" db="EMBL/GenBank/DDBJ databases">
        <authorList>
            <person name="Ma Q."/>
            <person name="Huang Y."/>
            <person name="Song X."/>
            <person name="Pei D."/>
        </authorList>
    </citation>
    <scope>NUCLEOTIDE SEQUENCE [LARGE SCALE GENOMIC DNA]</scope>
    <source>
        <strain evidence="2">Sxm20200214</strain>
        <tissue evidence="2">Leaf</tissue>
    </source>
</reference>
<dbReference type="EMBL" id="JAAMPC010000006">
    <property type="protein sequence ID" value="KAG2307733.1"/>
    <property type="molecule type" value="Genomic_DNA"/>
</dbReference>
<comment type="caution">
    <text evidence="2">The sequence shown here is derived from an EMBL/GenBank/DDBJ whole genome shotgun (WGS) entry which is preliminary data.</text>
</comment>
<protein>
    <submittedName>
        <fullName evidence="2">Uncharacterized protein</fullName>
    </submittedName>
</protein>
<accession>A0A8X8AN82</accession>
<proteinExistence type="predicted"/>
<dbReference type="AlphaFoldDB" id="A0A8X8AN82"/>
<feature type="region of interest" description="Disordered" evidence="1">
    <location>
        <begin position="225"/>
        <end position="270"/>
    </location>
</feature>
<sequence length="270" mass="29667">MWVNVISITSEGVELLKIDTDVAGPDDDEDVLVDNLVKAAGEELLKMSEQIKETVLFLRNSQNLFEKNMQDILNKSLKEIANSVSGHCTRPHVDQSVQTEDHIAGKGSFPTGNTNPSVASDIILEAMHFANKQSIPPSNHAICRTFMSTCIRLYLINSCFCSYILRQDQHASYMDTEELHVGGDVRDVEVTEPNCNVDGEETTYSPTVVLANLFVISMQSEQSIFPQSNSKDTSGDDSTNAGTENQETVVTGLSFPNPSFSIGLTTQQNK</sequence>
<keyword evidence="3" id="KW-1185">Reference proteome</keyword>
<gene>
    <name evidence="2" type="ORF">Bca52824_027481</name>
</gene>
<evidence type="ECO:0000313" key="2">
    <source>
        <dbReference type="EMBL" id="KAG2307733.1"/>
    </source>
</evidence>
<name>A0A8X8AN82_BRACI</name>
<organism evidence="2 3">
    <name type="scientific">Brassica carinata</name>
    <name type="common">Ethiopian mustard</name>
    <name type="synonym">Abyssinian cabbage</name>
    <dbReference type="NCBI Taxonomy" id="52824"/>
    <lineage>
        <taxon>Eukaryota</taxon>
        <taxon>Viridiplantae</taxon>
        <taxon>Streptophyta</taxon>
        <taxon>Embryophyta</taxon>
        <taxon>Tracheophyta</taxon>
        <taxon>Spermatophyta</taxon>
        <taxon>Magnoliopsida</taxon>
        <taxon>eudicotyledons</taxon>
        <taxon>Gunneridae</taxon>
        <taxon>Pentapetalae</taxon>
        <taxon>rosids</taxon>
        <taxon>malvids</taxon>
        <taxon>Brassicales</taxon>
        <taxon>Brassicaceae</taxon>
        <taxon>Brassiceae</taxon>
        <taxon>Brassica</taxon>
    </lineage>
</organism>
<evidence type="ECO:0000313" key="3">
    <source>
        <dbReference type="Proteomes" id="UP000886595"/>
    </source>
</evidence>